<dbReference type="InterPro" id="IPR011013">
    <property type="entry name" value="Gal_mutarotase_sf_dom"/>
</dbReference>
<evidence type="ECO:0000256" key="7">
    <source>
        <dbReference type="PIRSR" id="PIRSR005096-3"/>
    </source>
</evidence>
<dbReference type="GeneID" id="69057082"/>
<evidence type="ECO:0000256" key="4">
    <source>
        <dbReference type="ARBA" id="ARBA00023277"/>
    </source>
</evidence>
<dbReference type="GO" id="GO:0004034">
    <property type="term" value="F:aldose 1-epimerase activity"/>
    <property type="evidence" value="ECO:0007669"/>
    <property type="project" value="TreeGrafter"/>
</dbReference>
<keyword evidence="4 5" id="KW-0119">Carbohydrate metabolism</keyword>
<comment type="catalytic activity">
    <reaction evidence="5">
        <text>alpha-maltose = beta-maltose</text>
        <dbReference type="Rhea" id="RHEA:21228"/>
        <dbReference type="ChEBI" id="CHEBI:18147"/>
        <dbReference type="ChEBI" id="CHEBI:18167"/>
        <dbReference type="EC" id="5.1.3.21"/>
    </reaction>
</comment>
<dbReference type="CDD" id="cd09019">
    <property type="entry name" value="galactose_mutarotase_like"/>
    <property type="match status" value="1"/>
</dbReference>
<evidence type="ECO:0000313" key="9">
    <source>
        <dbReference type="Proteomes" id="UP000465035"/>
    </source>
</evidence>
<dbReference type="GO" id="GO:0050558">
    <property type="term" value="F:maltose epimerase activity"/>
    <property type="evidence" value="ECO:0007669"/>
    <property type="project" value="UniProtKB-EC"/>
</dbReference>
<dbReference type="PIRSF" id="PIRSF005096">
    <property type="entry name" value="GALM"/>
    <property type="match status" value="1"/>
</dbReference>
<comment type="function">
    <text evidence="5">Catalyzes the interconversion of alpha and beta anomers of maltose.</text>
</comment>
<evidence type="ECO:0000256" key="1">
    <source>
        <dbReference type="ARBA" id="ARBA00005028"/>
    </source>
</evidence>
<dbReference type="PANTHER" id="PTHR10091">
    <property type="entry name" value="ALDOSE-1-EPIMERASE"/>
    <property type="match status" value="1"/>
</dbReference>
<feature type="binding site" evidence="6">
    <location>
        <position position="252"/>
    </location>
    <ligand>
        <name>beta-D-galactose</name>
        <dbReference type="ChEBI" id="CHEBI:27667"/>
    </ligand>
</feature>
<sequence length="351" mass="38833">MSNNQTVGTIDKFDDYQGHQIDKLTLSNANNVSISVITLGSTLYELNVPDKEGGVRNLVLNFEHSQDYFENPFYICMGIGRVGGRIADGQLVVDGKQTQLPQNEGTTTLHGGPDGFNTQIWQGEIGKQDGNDVIIMHHLQKSEDDGFPGDMDATITYSLSDDNVVSMNFSAKSSEDTVFNPTQHTYFNLGKTSDIMSHQLKLNAIQALKLDDKKIPTKDRIDVEGTPYDFRKSKSLGDAINAMSNTKEKGFDDVFAVHPDAHNIIAELKDPDTNCSVAIESSRSGMILFTANSFTKDHMNFVRTNGVGHPHEGVAMEPMILPKPGQEKDFSEMTIKKDQSVSYAIKYHLSF</sequence>
<proteinExistence type="inferred from homology"/>
<dbReference type="EC" id="5.1.3.21" evidence="5"/>
<dbReference type="GO" id="GO:0006006">
    <property type="term" value="P:glucose metabolic process"/>
    <property type="evidence" value="ECO:0007669"/>
    <property type="project" value="TreeGrafter"/>
</dbReference>
<dbReference type="Gene3D" id="2.70.98.10">
    <property type="match status" value="1"/>
</dbReference>
<dbReference type="SMR" id="A0A6P1E1L7"/>
<organism evidence="8 9">
    <name type="scientific">Lentilactobacillus hilgardii</name>
    <name type="common">Lactobacillus hilgardii</name>
    <dbReference type="NCBI Taxonomy" id="1588"/>
    <lineage>
        <taxon>Bacteria</taxon>
        <taxon>Bacillati</taxon>
        <taxon>Bacillota</taxon>
        <taxon>Bacilli</taxon>
        <taxon>Lactobacillales</taxon>
        <taxon>Lactobacillaceae</taxon>
        <taxon>Lentilactobacillus</taxon>
    </lineage>
</organism>
<dbReference type="GO" id="GO:0005737">
    <property type="term" value="C:cytoplasm"/>
    <property type="evidence" value="ECO:0007669"/>
    <property type="project" value="TreeGrafter"/>
</dbReference>
<feature type="binding site" evidence="7">
    <location>
        <begin position="184"/>
        <end position="186"/>
    </location>
    <ligand>
        <name>beta-D-galactose</name>
        <dbReference type="ChEBI" id="CHEBI:27667"/>
    </ligand>
</feature>
<dbReference type="PANTHER" id="PTHR10091:SF0">
    <property type="entry name" value="GALACTOSE MUTAROTASE"/>
    <property type="match status" value="1"/>
</dbReference>
<gene>
    <name evidence="8" type="ORF">GQR93_01770</name>
</gene>
<dbReference type="InterPro" id="IPR015443">
    <property type="entry name" value="Aldose_1-epimerase"/>
</dbReference>
<accession>A0A6P1E1L7</accession>
<name>A0A6P1E1L7_LENHI</name>
<comment type="pathway">
    <text evidence="1 5">Carbohydrate metabolism; hexose metabolism.</text>
</comment>
<dbReference type="InterPro" id="IPR014718">
    <property type="entry name" value="GH-type_carb-bd"/>
</dbReference>
<dbReference type="AlphaFoldDB" id="A0A6P1E1L7"/>
<dbReference type="InterPro" id="IPR047215">
    <property type="entry name" value="Galactose_mutarotase-like"/>
</dbReference>
<dbReference type="InterPro" id="IPR008183">
    <property type="entry name" value="Aldose_1/G6P_1-epimerase"/>
</dbReference>
<dbReference type="GO" id="GO:0030246">
    <property type="term" value="F:carbohydrate binding"/>
    <property type="evidence" value="ECO:0007669"/>
    <property type="project" value="InterPro"/>
</dbReference>
<protein>
    <recommendedName>
        <fullName evidence="5">Maltose epimerase</fullName>
        <ecNumber evidence="5">5.1.3.21</ecNumber>
    </recommendedName>
</protein>
<dbReference type="SUPFAM" id="SSF74650">
    <property type="entry name" value="Galactose mutarotase-like"/>
    <property type="match status" value="1"/>
</dbReference>
<keyword evidence="3 5" id="KW-0413">Isomerase</keyword>
<reference evidence="8 9" key="1">
    <citation type="submission" date="2019-12" db="EMBL/GenBank/DDBJ databases">
        <title>Lactobacillus hilgardii FLUB.</title>
        <authorList>
            <person name="Gustaw K."/>
        </authorList>
    </citation>
    <scope>NUCLEOTIDE SEQUENCE [LARGE SCALE GENOMIC DNA]</scope>
    <source>
        <strain evidence="8 9">FLUB</strain>
    </source>
</reference>
<evidence type="ECO:0000256" key="2">
    <source>
        <dbReference type="ARBA" id="ARBA00006206"/>
    </source>
</evidence>
<dbReference type="Pfam" id="PF01263">
    <property type="entry name" value="Aldose_epim"/>
    <property type="match status" value="1"/>
</dbReference>
<evidence type="ECO:0000256" key="6">
    <source>
        <dbReference type="PIRSR" id="PIRSR005096-2"/>
    </source>
</evidence>
<dbReference type="GO" id="GO:0033499">
    <property type="term" value="P:galactose catabolic process via UDP-galactose, Leloir pathway"/>
    <property type="evidence" value="ECO:0007669"/>
    <property type="project" value="TreeGrafter"/>
</dbReference>
<evidence type="ECO:0000256" key="3">
    <source>
        <dbReference type="ARBA" id="ARBA00023235"/>
    </source>
</evidence>
<dbReference type="Proteomes" id="UP000465035">
    <property type="component" value="Chromosome"/>
</dbReference>
<dbReference type="EMBL" id="CP047121">
    <property type="protein sequence ID" value="QHB51037.1"/>
    <property type="molecule type" value="Genomic_DNA"/>
</dbReference>
<dbReference type="UniPathway" id="UPA00242"/>
<evidence type="ECO:0000313" key="8">
    <source>
        <dbReference type="EMBL" id="QHB51037.1"/>
    </source>
</evidence>
<dbReference type="RefSeq" id="WP_003551758.1">
    <property type="nucleotide sequence ID" value="NZ_CABKOL010000106.1"/>
</dbReference>
<comment type="similarity">
    <text evidence="2 5">Belongs to the aldose epimerase family.</text>
</comment>
<evidence type="ECO:0000256" key="5">
    <source>
        <dbReference type="PIRNR" id="PIRNR005096"/>
    </source>
</evidence>